<proteinExistence type="predicted"/>
<dbReference type="Proteomes" id="UP001163321">
    <property type="component" value="Chromosome 1"/>
</dbReference>
<dbReference type="EMBL" id="CM047580">
    <property type="protein sequence ID" value="KAI9923258.1"/>
    <property type="molecule type" value="Genomic_DNA"/>
</dbReference>
<organism evidence="1 2">
    <name type="scientific">Peronosclerospora sorghi</name>
    <dbReference type="NCBI Taxonomy" id="230839"/>
    <lineage>
        <taxon>Eukaryota</taxon>
        <taxon>Sar</taxon>
        <taxon>Stramenopiles</taxon>
        <taxon>Oomycota</taxon>
        <taxon>Peronosporomycetes</taxon>
        <taxon>Peronosporales</taxon>
        <taxon>Peronosporaceae</taxon>
        <taxon>Peronosclerospora</taxon>
    </lineage>
</organism>
<protein>
    <submittedName>
        <fullName evidence="1">Uncharacterized protein</fullName>
    </submittedName>
</protein>
<sequence length="244" mass="27417">MRDDRASQETKTLLVAVGRAHNVVQIRDPERQTILRSVQCTERCILYSLAFHGRSFDELMVASERSFNRFYCVTQWKRQVNSLLRSLHRLHAHDGVFFKLAWSSGASSLVSVSDDRTVQLWSNNVTTDADKLQQPRTRSRSDLLQTQYASVFRAWGHSACIWDVSFWERGVVTASEDGVAKLWNFNGTCVATLQGHVCKHVWRLAVHPSQTILATGGGDGAVKLWDSTQQLISSTDASVASDMC</sequence>
<gene>
    <name evidence="1" type="ORF">PsorP6_002487</name>
</gene>
<accession>A0ACC0WWE3</accession>
<keyword evidence="2" id="KW-1185">Reference proteome</keyword>
<comment type="caution">
    <text evidence="1">The sequence shown here is derived from an EMBL/GenBank/DDBJ whole genome shotgun (WGS) entry which is preliminary data.</text>
</comment>
<name>A0ACC0WWE3_9STRA</name>
<evidence type="ECO:0000313" key="2">
    <source>
        <dbReference type="Proteomes" id="UP001163321"/>
    </source>
</evidence>
<evidence type="ECO:0000313" key="1">
    <source>
        <dbReference type="EMBL" id="KAI9923258.1"/>
    </source>
</evidence>
<reference evidence="1 2" key="1">
    <citation type="journal article" date="2022" name="bioRxiv">
        <title>The genome of the oomycete Peronosclerospora sorghi, a cosmopolitan pathogen of maize and sorghum, is inflated with dispersed pseudogenes.</title>
        <authorList>
            <person name="Fletcher K."/>
            <person name="Martin F."/>
            <person name="Isakeit T."/>
            <person name="Cavanaugh K."/>
            <person name="Magill C."/>
            <person name="Michelmore R."/>
        </authorList>
    </citation>
    <scope>NUCLEOTIDE SEQUENCE [LARGE SCALE GENOMIC DNA]</scope>
    <source>
        <strain evidence="1">P6</strain>
    </source>
</reference>